<name>A0ABP0BXV1_9PEZI</name>
<evidence type="ECO:0000313" key="1">
    <source>
        <dbReference type="EMBL" id="CAK7224426.1"/>
    </source>
</evidence>
<evidence type="ECO:0000313" key="2">
    <source>
        <dbReference type="Proteomes" id="UP001642406"/>
    </source>
</evidence>
<sequence>MHVQIPEVSPKDMPIPCCLPNCKVNHNAWLNAPIVEDSEIDSFGFTDVLFDKYDDIFRRLWLVDRELKVYGQFKAPIVPKSSYARPGW</sequence>
<proteinExistence type="predicted"/>
<comment type="caution">
    <text evidence="1">The sequence shown here is derived from an EMBL/GenBank/DDBJ whole genome shotgun (WGS) entry which is preliminary data.</text>
</comment>
<reference evidence="1 2" key="1">
    <citation type="submission" date="2024-01" db="EMBL/GenBank/DDBJ databases">
        <authorList>
            <person name="Allen C."/>
            <person name="Tagirdzhanova G."/>
        </authorList>
    </citation>
    <scope>NUCLEOTIDE SEQUENCE [LARGE SCALE GENOMIC DNA]</scope>
</reference>
<dbReference type="EMBL" id="CAWUHC010000049">
    <property type="protein sequence ID" value="CAK7224426.1"/>
    <property type="molecule type" value="Genomic_DNA"/>
</dbReference>
<gene>
    <name evidence="1" type="ORF">SBRCBS47491_005547</name>
</gene>
<protein>
    <submittedName>
        <fullName evidence="1">Uncharacterized protein</fullName>
    </submittedName>
</protein>
<accession>A0ABP0BXV1</accession>
<organism evidence="1 2">
    <name type="scientific">Sporothrix bragantina</name>
    <dbReference type="NCBI Taxonomy" id="671064"/>
    <lineage>
        <taxon>Eukaryota</taxon>
        <taxon>Fungi</taxon>
        <taxon>Dikarya</taxon>
        <taxon>Ascomycota</taxon>
        <taxon>Pezizomycotina</taxon>
        <taxon>Sordariomycetes</taxon>
        <taxon>Sordariomycetidae</taxon>
        <taxon>Ophiostomatales</taxon>
        <taxon>Ophiostomataceae</taxon>
        <taxon>Sporothrix</taxon>
    </lineage>
</organism>
<dbReference type="Proteomes" id="UP001642406">
    <property type="component" value="Unassembled WGS sequence"/>
</dbReference>
<keyword evidence="2" id="KW-1185">Reference proteome</keyword>